<evidence type="ECO:0000313" key="2">
    <source>
        <dbReference type="EMBL" id="HIZ10145.1"/>
    </source>
</evidence>
<feature type="chain" id="PRO_5038547707" description="BIG2 domain-containing protein" evidence="1">
    <location>
        <begin position="25"/>
        <end position="202"/>
    </location>
</feature>
<name>A0A9D2D808_9FIRM</name>
<dbReference type="Gene3D" id="2.60.40.1080">
    <property type="match status" value="2"/>
</dbReference>
<dbReference type="SUPFAM" id="SSF49373">
    <property type="entry name" value="Invasin/intimin cell-adhesion fragments"/>
    <property type="match status" value="1"/>
</dbReference>
<sequence>MKKKRFLTLVLCLALAALALGAFAACNDGGEELPPEPTAVVTLDSSVLTVDLYDGAQLSAETENTEEAVVWATSDASVVTVENGYVFGVREGTATVTASAGGASATCTVTVASSGAVPVLEGVPEALTVLVGSPVKVQPRALYKGNEISVTFGYSSENAQTATFEDGTLTGVAAGEAEVIVRAQYYDYILEQSIQVTVVSAE</sequence>
<evidence type="ECO:0000313" key="3">
    <source>
        <dbReference type="Proteomes" id="UP000824025"/>
    </source>
</evidence>
<gene>
    <name evidence="2" type="ORF">H9726_06625</name>
</gene>
<dbReference type="PROSITE" id="PS51257">
    <property type="entry name" value="PROKAR_LIPOPROTEIN"/>
    <property type="match status" value="1"/>
</dbReference>
<organism evidence="2 3">
    <name type="scientific">Candidatus Borkfalkia avicola</name>
    <dbReference type="NCBI Taxonomy" id="2838503"/>
    <lineage>
        <taxon>Bacteria</taxon>
        <taxon>Bacillati</taxon>
        <taxon>Bacillota</taxon>
        <taxon>Clostridia</taxon>
        <taxon>Christensenellales</taxon>
        <taxon>Christensenellaceae</taxon>
        <taxon>Candidatus Borkfalkia</taxon>
    </lineage>
</organism>
<evidence type="ECO:0000256" key="1">
    <source>
        <dbReference type="SAM" id="SignalP"/>
    </source>
</evidence>
<accession>A0A9D2D808</accession>
<dbReference type="Proteomes" id="UP000824025">
    <property type="component" value="Unassembled WGS sequence"/>
</dbReference>
<dbReference type="EMBL" id="DXCF01000034">
    <property type="protein sequence ID" value="HIZ10145.1"/>
    <property type="molecule type" value="Genomic_DNA"/>
</dbReference>
<evidence type="ECO:0008006" key="4">
    <source>
        <dbReference type="Google" id="ProtNLM"/>
    </source>
</evidence>
<reference evidence="2" key="1">
    <citation type="journal article" date="2021" name="PeerJ">
        <title>Extensive microbial diversity within the chicken gut microbiome revealed by metagenomics and culture.</title>
        <authorList>
            <person name="Gilroy R."/>
            <person name="Ravi A."/>
            <person name="Getino M."/>
            <person name="Pursley I."/>
            <person name="Horton D.L."/>
            <person name="Alikhan N.F."/>
            <person name="Baker D."/>
            <person name="Gharbi K."/>
            <person name="Hall N."/>
            <person name="Watson M."/>
            <person name="Adriaenssens E.M."/>
            <person name="Foster-Nyarko E."/>
            <person name="Jarju S."/>
            <person name="Secka A."/>
            <person name="Antonio M."/>
            <person name="Oren A."/>
            <person name="Chaudhuri R.R."/>
            <person name="La Ragione R."/>
            <person name="Hildebrand F."/>
            <person name="Pallen M.J."/>
        </authorList>
    </citation>
    <scope>NUCLEOTIDE SEQUENCE</scope>
    <source>
        <strain evidence="2">CHK192-19661</strain>
    </source>
</reference>
<feature type="signal peptide" evidence="1">
    <location>
        <begin position="1"/>
        <end position="24"/>
    </location>
</feature>
<keyword evidence="1" id="KW-0732">Signal</keyword>
<protein>
    <recommendedName>
        <fullName evidence="4">BIG2 domain-containing protein</fullName>
    </recommendedName>
</protein>
<dbReference type="AlphaFoldDB" id="A0A9D2D808"/>
<comment type="caution">
    <text evidence="2">The sequence shown here is derived from an EMBL/GenBank/DDBJ whole genome shotgun (WGS) entry which is preliminary data.</text>
</comment>
<reference evidence="2" key="2">
    <citation type="submission" date="2021-04" db="EMBL/GenBank/DDBJ databases">
        <authorList>
            <person name="Gilroy R."/>
        </authorList>
    </citation>
    <scope>NUCLEOTIDE SEQUENCE</scope>
    <source>
        <strain evidence="2">CHK192-19661</strain>
    </source>
</reference>
<proteinExistence type="predicted"/>
<dbReference type="InterPro" id="IPR008964">
    <property type="entry name" value="Invasin/intimin_cell_adhesion"/>
</dbReference>